<feature type="domain" description="Maelstrom" evidence="10">
    <location>
        <begin position="4"/>
        <end position="68"/>
    </location>
</feature>
<sequence length="306" mass="33030">MGISKSKATELISSTIFDYEPNSRCDWHEKQEVKFCALGTVLRYCYCMSDFLCSVYGIPLTPNHLPERPEGIFCTVIKPADSSSWSSQEDTQPRGMRRPIQDNGPFASRDYRYYNGRASNQGPSSSNSPGGGAYTRSGPTYDKQSLYSAQEDDDIDYNSRAQAPPQAAAWQPPQRSSQPQQPMSGFGVGRGRGRGRGNQPIQPLRRPNLPGTAAGGASASQETSWSSIAATDQPSVYADSIPAWARTVPRGRGALRAPATSPKVYAGAMNPPAPTHAPMPPSAWQQQAWQGASGVASHMNSLDLNG</sequence>
<evidence type="ECO:0000259" key="10">
    <source>
        <dbReference type="Pfam" id="PF13017"/>
    </source>
</evidence>
<keyword evidence="8" id="KW-0539">Nucleus</keyword>
<dbReference type="GO" id="GO:0007140">
    <property type="term" value="P:male meiotic nuclear division"/>
    <property type="evidence" value="ECO:0007669"/>
    <property type="project" value="TreeGrafter"/>
</dbReference>
<protein>
    <recommendedName>
        <fullName evidence="10">Maelstrom domain-containing protein</fullName>
    </recommendedName>
</protein>
<evidence type="ECO:0000256" key="5">
    <source>
        <dbReference type="ARBA" id="ARBA00022782"/>
    </source>
</evidence>
<dbReference type="GO" id="GO:0043565">
    <property type="term" value="F:sequence-specific DNA binding"/>
    <property type="evidence" value="ECO:0007669"/>
    <property type="project" value="TreeGrafter"/>
</dbReference>
<dbReference type="PANTHER" id="PTHR21358:SF4">
    <property type="entry name" value="PROTEIN MAELSTROM HOMOLOG"/>
    <property type="match status" value="1"/>
</dbReference>
<evidence type="ECO:0000313" key="12">
    <source>
        <dbReference type="Proteomes" id="UP001163046"/>
    </source>
</evidence>
<dbReference type="GO" id="GO:0005634">
    <property type="term" value="C:nucleus"/>
    <property type="evidence" value="ECO:0007669"/>
    <property type="project" value="UniProtKB-SubCell"/>
</dbReference>
<evidence type="ECO:0000256" key="9">
    <source>
        <dbReference type="SAM" id="MobiDB-lite"/>
    </source>
</evidence>
<organism evidence="11 12">
    <name type="scientific">Desmophyllum pertusum</name>
    <dbReference type="NCBI Taxonomy" id="174260"/>
    <lineage>
        <taxon>Eukaryota</taxon>
        <taxon>Metazoa</taxon>
        <taxon>Cnidaria</taxon>
        <taxon>Anthozoa</taxon>
        <taxon>Hexacorallia</taxon>
        <taxon>Scleractinia</taxon>
        <taxon>Caryophylliina</taxon>
        <taxon>Caryophylliidae</taxon>
        <taxon>Desmophyllum</taxon>
    </lineage>
</organism>
<dbReference type="PANTHER" id="PTHR21358">
    <property type="entry name" value="PROTEIN MAELSTROM HOMOLOG"/>
    <property type="match status" value="1"/>
</dbReference>
<accession>A0A9X0CE98</accession>
<keyword evidence="12" id="KW-1185">Reference proteome</keyword>
<dbReference type="GO" id="GO:0030154">
    <property type="term" value="P:cell differentiation"/>
    <property type="evidence" value="ECO:0007669"/>
    <property type="project" value="UniProtKB-KW"/>
</dbReference>
<evidence type="ECO:0000256" key="4">
    <source>
        <dbReference type="ARBA" id="ARBA00022490"/>
    </source>
</evidence>
<evidence type="ECO:0000256" key="3">
    <source>
        <dbReference type="ARBA" id="ARBA00007057"/>
    </source>
</evidence>
<dbReference type="GO" id="GO:0060964">
    <property type="term" value="P:regulation of miRNA-mediated gene silencing"/>
    <property type="evidence" value="ECO:0007669"/>
    <property type="project" value="InterPro"/>
</dbReference>
<feature type="compositionally biased region" description="Polar residues" evidence="9">
    <location>
        <begin position="218"/>
        <end position="227"/>
    </location>
</feature>
<evidence type="ECO:0000256" key="1">
    <source>
        <dbReference type="ARBA" id="ARBA00004123"/>
    </source>
</evidence>
<evidence type="ECO:0000256" key="6">
    <source>
        <dbReference type="ARBA" id="ARBA00023125"/>
    </source>
</evidence>
<feature type="region of interest" description="Disordered" evidence="9">
    <location>
        <begin position="82"/>
        <end position="141"/>
    </location>
</feature>
<reference evidence="11" key="1">
    <citation type="submission" date="2023-01" db="EMBL/GenBank/DDBJ databases">
        <title>Genome assembly of the deep-sea coral Lophelia pertusa.</title>
        <authorList>
            <person name="Herrera S."/>
            <person name="Cordes E."/>
        </authorList>
    </citation>
    <scope>NUCLEOTIDE SEQUENCE</scope>
    <source>
        <strain evidence="11">USNM1676648</strain>
        <tissue evidence="11">Polyp</tissue>
    </source>
</reference>
<keyword evidence="6" id="KW-0238">DNA-binding</keyword>
<evidence type="ECO:0000256" key="7">
    <source>
        <dbReference type="ARBA" id="ARBA00023158"/>
    </source>
</evidence>
<dbReference type="EMBL" id="MU827787">
    <property type="protein sequence ID" value="KAJ7333160.1"/>
    <property type="molecule type" value="Genomic_DNA"/>
</dbReference>
<dbReference type="OrthoDB" id="24555at2759"/>
<gene>
    <name evidence="11" type="ORF">OS493_018336</name>
</gene>
<dbReference type="Pfam" id="PF13017">
    <property type="entry name" value="Maelstrom"/>
    <property type="match status" value="1"/>
</dbReference>
<evidence type="ECO:0000256" key="8">
    <source>
        <dbReference type="ARBA" id="ARBA00023242"/>
    </source>
</evidence>
<feature type="compositionally biased region" description="Low complexity" evidence="9">
    <location>
        <begin position="119"/>
        <end position="128"/>
    </location>
</feature>
<dbReference type="GO" id="GO:0007283">
    <property type="term" value="P:spermatogenesis"/>
    <property type="evidence" value="ECO:0007669"/>
    <property type="project" value="TreeGrafter"/>
</dbReference>
<feature type="region of interest" description="Disordered" evidence="9">
    <location>
        <begin position="161"/>
        <end position="227"/>
    </location>
</feature>
<dbReference type="GO" id="GO:0034587">
    <property type="term" value="P:piRNA processing"/>
    <property type="evidence" value="ECO:0007669"/>
    <property type="project" value="TreeGrafter"/>
</dbReference>
<keyword evidence="5" id="KW-0221">Differentiation</keyword>
<keyword evidence="7" id="KW-0943">RNA-mediated gene silencing</keyword>
<keyword evidence="4" id="KW-0963">Cytoplasm</keyword>
<evidence type="ECO:0000256" key="2">
    <source>
        <dbReference type="ARBA" id="ARBA00004496"/>
    </source>
</evidence>
<dbReference type="Proteomes" id="UP001163046">
    <property type="component" value="Unassembled WGS sequence"/>
</dbReference>
<name>A0A9X0CE98_9CNID</name>
<dbReference type="GO" id="GO:0045892">
    <property type="term" value="P:negative regulation of DNA-templated transcription"/>
    <property type="evidence" value="ECO:0007669"/>
    <property type="project" value="TreeGrafter"/>
</dbReference>
<feature type="compositionally biased region" description="Low complexity" evidence="9">
    <location>
        <begin position="161"/>
        <end position="182"/>
    </location>
</feature>
<comment type="subcellular location">
    <subcellularLocation>
        <location evidence="2">Cytoplasm</location>
    </subcellularLocation>
    <subcellularLocation>
        <location evidence="1">Nucleus</location>
    </subcellularLocation>
</comment>
<dbReference type="InterPro" id="IPR039259">
    <property type="entry name" value="Protein_maelstrom"/>
</dbReference>
<comment type="caution">
    <text evidence="11">The sequence shown here is derived from an EMBL/GenBank/DDBJ whole genome shotgun (WGS) entry which is preliminary data.</text>
</comment>
<dbReference type="GO" id="GO:0043186">
    <property type="term" value="C:P granule"/>
    <property type="evidence" value="ECO:0007669"/>
    <property type="project" value="TreeGrafter"/>
</dbReference>
<evidence type="ECO:0000313" key="11">
    <source>
        <dbReference type="EMBL" id="KAJ7333160.1"/>
    </source>
</evidence>
<dbReference type="AlphaFoldDB" id="A0A9X0CE98"/>
<dbReference type="InterPro" id="IPR024970">
    <property type="entry name" value="Maelstrom"/>
</dbReference>
<comment type="similarity">
    <text evidence="3">Belongs to the maelstrom family.</text>
</comment>
<proteinExistence type="inferred from homology"/>